<evidence type="ECO:0000256" key="7">
    <source>
        <dbReference type="ARBA" id="ARBA00023175"/>
    </source>
</evidence>
<keyword evidence="3" id="KW-0493">Microtubule</keyword>
<keyword evidence="8" id="KW-0206">Cytoskeleton</keyword>
<keyword evidence="7 14" id="KW-0505">Motor protein</keyword>
<keyword evidence="18" id="KW-1185">Reference proteome</keyword>
<feature type="coiled-coil region" evidence="15">
    <location>
        <begin position="710"/>
        <end position="751"/>
    </location>
</feature>
<dbReference type="GO" id="GO:0000278">
    <property type="term" value="P:mitotic cell cycle"/>
    <property type="evidence" value="ECO:0007669"/>
    <property type="project" value="UniProtKB-ARBA"/>
</dbReference>
<name>A0A5N4CZX2_CAMDR</name>
<dbReference type="PANTHER" id="PTHR37739:SF8">
    <property type="entry name" value="KINESIN-LIKE PROTEIN KIN-12D"/>
    <property type="match status" value="1"/>
</dbReference>
<evidence type="ECO:0000256" key="12">
    <source>
        <dbReference type="ARBA" id="ARBA00073221"/>
    </source>
</evidence>
<comment type="function">
    <text evidence="10">Plus-end directed kinesin-like motor enzyme involved in mitotic spindle assembly.</text>
</comment>
<dbReference type="GO" id="GO:0007018">
    <property type="term" value="P:microtubule-based movement"/>
    <property type="evidence" value="ECO:0007669"/>
    <property type="project" value="InterPro"/>
</dbReference>
<keyword evidence="5 14" id="KW-0067">ATP-binding</keyword>
<organism evidence="17 18">
    <name type="scientific">Camelus dromedarius</name>
    <name type="common">Dromedary</name>
    <name type="synonym">Arabian camel</name>
    <dbReference type="NCBI Taxonomy" id="9838"/>
    <lineage>
        <taxon>Eukaryota</taxon>
        <taxon>Metazoa</taxon>
        <taxon>Chordata</taxon>
        <taxon>Craniata</taxon>
        <taxon>Vertebrata</taxon>
        <taxon>Euteleostomi</taxon>
        <taxon>Mammalia</taxon>
        <taxon>Eutheria</taxon>
        <taxon>Laurasiatheria</taxon>
        <taxon>Artiodactyla</taxon>
        <taxon>Tylopoda</taxon>
        <taxon>Camelidae</taxon>
        <taxon>Camelus</taxon>
    </lineage>
</organism>
<keyword evidence="4 14" id="KW-0547">Nucleotide-binding</keyword>
<evidence type="ECO:0000256" key="8">
    <source>
        <dbReference type="ARBA" id="ARBA00023212"/>
    </source>
</evidence>
<dbReference type="GO" id="GO:0008017">
    <property type="term" value="F:microtubule binding"/>
    <property type="evidence" value="ECO:0007669"/>
    <property type="project" value="InterPro"/>
</dbReference>
<evidence type="ECO:0000256" key="10">
    <source>
        <dbReference type="ARBA" id="ARBA00057678"/>
    </source>
</evidence>
<dbReference type="SUPFAM" id="SSF52540">
    <property type="entry name" value="P-loop containing nucleoside triphosphate hydrolases"/>
    <property type="match status" value="1"/>
</dbReference>
<evidence type="ECO:0000313" key="18">
    <source>
        <dbReference type="Proteomes" id="UP000299084"/>
    </source>
</evidence>
<feature type="coiled-coil region" evidence="15">
    <location>
        <begin position="370"/>
        <end position="397"/>
    </location>
</feature>
<sequence length="848" mass="96399">MAPGCKTELRNVTNCQSNQPSNEGDAIKVFVRIRPPTEGSGSADGEQNLCLSVLSSTTLRLHSNPEPKTFTFDHVADMDTTQESMFSTVAKGIVESCMSGYNGTIFAYGQTGSGKTFTMMGPSESDNFSHNLRGVIPRSFEYLFSLIDREKEKAGAGKSFLCKCSFIEIYNEQIYDLLDSASAGLYLREHIKKGVFVVGAVEQVLTSAAEAYQVLSGGWRNRRVASTSMNRESSRSHAVFTITIESMEKSHETVNIRTSLLNLVDLAGSERQKDTHAEGMRLKEAGNINRSLSCLGQVITALVDVGNGKQRHVCYRDSKLTFLLRDSLGGNAKTAIIANVHPGSRCFGETLSTLNFAQRAKLIKNKAVVNEDTQGNVSQLQAEVKRLKEQLAQLTAGQVLPESLLTRDETNYMKYFQEAMLFFKKSEQEKKSLVEKVTQLEDLTLKKEKFIQSNKMIVKFREDQIMRLEKLHKESRGSFLPEEQDRLLSELRDEIQTLREQVEHHPRVAKYAMENHSLREENRRLRLLEPVKRAQEVDAQTIAILEKAFFELSGTEENDKSQQGFSPKALKKPCSSANAEKLKAQLLQIQTELNNSKQEYEEFKELTRKKQLELESELQSLQKANLNLENILEATKACKRQEVSQLNKIHAETLKIITTPTKAYQLWSRPVPKLSPEPESFGSVHTQNSSKLDNDILNEPVPPEMNEQAFEAISEELRMVQEQMSALQVKLDEEEHKNLKLQQQIDKLEHHSIQMQELFSSERTDWTKQQQEHLSHLNVLEKQLQDTQTKNDFLKSEVHDLRVVLHSADKELSSVKLEYSSFRESQEKELNSLSERHMHVQLQLDNVR</sequence>
<dbReference type="PROSITE" id="PS50067">
    <property type="entry name" value="KINESIN_MOTOR_2"/>
    <property type="match status" value="1"/>
</dbReference>
<feature type="binding site" evidence="14">
    <location>
        <begin position="109"/>
        <end position="116"/>
    </location>
    <ligand>
        <name>ATP</name>
        <dbReference type="ChEBI" id="CHEBI:30616"/>
    </ligand>
</feature>
<dbReference type="SMART" id="SM00129">
    <property type="entry name" value="KISc"/>
    <property type="match status" value="1"/>
</dbReference>
<reference evidence="17 18" key="1">
    <citation type="journal article" date="2019" name="Mol. Ecol. Resour.">
        <title>Improving Illumina assemblies with Hi-C and long reads: an example with the North African dromedary.</title>
        <authorList>
            <person name="Elbers J.P."/>
            <person name="Rogers M.F."/>
            <person name="Perelman P.L."/>
            <person name="Proskuryakova A.A."/>
            <person name="Serdyukova N.A."/>
            <person name="Johnson W.E."/>
            <person name="Horin P."/>
            <person name="Corander J."/>
            <person name="Murphy D."/>
            <person name="Burger P.A."/>
        </authorList>
    </citation>
    <scope>NUCLEOTIDE SEQUENCE [LARGE SCALE GENOMIC DNA]</scope>
    <source>
        <strain evidence="17">Drom800</strain>
        <tissue evidence="17">Blood</tissue>
    </source>
</reference>
<gene>
    <name evidence="17" type="ORF">Cadr_000020225</name>
</gene>
<feature type="domain" description="Kinesin motor" evidence="16">
    <location>
        <begin position="26"/>
        <end position="363"/>
    </location>
</feature>
<dbReference type="PANTHER" id="PTHR37739">
    <property type="entry name" value="KINESIN-LIKE PROTEIN KIN-12D"/>
    <property type="match status" value="1"/>
</dbReference>
<evidence type="ECO:0000256" key="11">
    <source>
        <dbReference type="ARBA" id="ARBA00062618"/>
    </source>
</evidence>
<dbReference type="InterPro" id="IPR001752">
    <property type="entry name" value="Kinesin_motor_dom"/>
</dbReference>
<dbReference type="GO" id="GO:0003777">
    <property type="term" value="F:microtubule motor activity"/>
    <property type="evidence" value="ECO:0007669"/>
    <property type="project" value="InterPro"/>
</dbReference>
<evidence type="ECO:0000256" key="6">
    <source>
        <dbReference type="ARBA" id="ARBA00023054"/>
    </source>
</evidence>
<dbReference type="GO" id="GO:0005524">
    <property type="term" value="F:ATP binding"/>
    <property type="evidence" value="ECO:0007669"/>
    <property type="project" value="UniProtKB-UniRule"/>
</dbReference>
<comment type="similarity">
    <text evidence="9">Belongs to the TRAFAC class myosin-kinesin ATPase superfamily. Kinesin family. KIN-12 subfamily.</text>
</comment>
<keyword evidence="6 15" id="KW-0175">Coiled coil</keyword>
<evidence type="ECO:0000256" key="2">
    <source>
        <dbReference type="ARBA" id="ARBA00022490"/>
    </source>
</evidence>
<dbReference type="Proteomes" id="UP000299084">
    <property type="component" value="Unassembled WGS sequence"/>
</dbReference>
<dbReference type="InterPro" id="IPR027417">
    <property type="entry name" value="P-loop_NTPase"/>
</dbReference>
<evidence type="ECO:0000259" key="16">
    <source>
        <dbReference type="PROSITE" id="PS50067"/>
    </source>
</evidence>
<evidence type="ECO:0000256" key="3">
    <source>
        <dbReference type="ARBA" id="ARBA00022701"/>
    </source>
</evidence>
<dbReference type="PRINTS" id="PR00380">
    <property type="entry name" value="KINESINHEAVY"/>
</dbReference>
<dbReference type="GO" id="GO:0005819">
    <property type="term" value="C:spindle"/>
    <property type="evidence" value="ECO:0007669"/>
    <property type="project" value="UniProtKB-SubCell"/>
</dbReference>
<dbReference type="Gene3D" id="3.40.850.10">
    <property type="entry name" value="Kinesin motor domain"/>
    <property type="match status" value="1"/>
</dbReference>
<evidence type="ECO:0000313" key="17">
    <source>
        <dbReference type="EMBL" id="KAB1264400.1"/>
    </source>
</evidence>
<dbReference type="CDD" id="cd01373">
    <property type="entry name" value="KISc_KLP2_like"/>
    <property type="match status" value="1"/>
</dbReference>
<evidence type="ECO:0000256" key="9">
    <source>
        <dbReference type="ARBA" id="ARBA00034488"/>
    </source>
</evidence>
<dbReference type="GO" id="GO:0005874">
    <property type="term" value="C:microtubule"/>
    <property type="evidence" value="ECO:0007669"/>
    <property type="project" value="UniProtKB-KW"/>
</dbReference>
<comment type="subcellular location">
    <subcellularLocation>
        <location evidence="1">Cytoplasm</location>
        <location evidence="1">Cytoskeleton</location>
        <location evidence="1">Spindle</location>
    </subcellularLocation>
</comment>
<protein>
    <recommendedName>
        <fullName evidence="12">Kinesin-like protein KIF15</fullName>
    </recommendedName>
    <alternativeName>
        <fullName evidence="13">Kinesin-like protein 2</fullName>
    </alternativeName>
</protein>
<evidence type="ECO:0000256" key="1">
    <source>
        <dbReference type="ARBA" id="ARBA00004186"/>
    </source>
</evidence>
<dbReference type="EMBL" id="JWIN03000017">
    <property type="protein sequence ID" value="KAB1264400.1"/>
    <property type="molecule type" value="Genomic_DNA"/>
</dbReference>
<dbReference type="FunFam" id="3.40.850.10:FF:000034">
    <property type="entry name" value="Kinesin family member 15"/>
    <property type="match status" value="1"/>
</dbReference>
<accession>A0A5N4CZX2</accession>
<evidence type="ECO:0000256" key="5">
    <source>
        <dbReference type="ARBA" id="ARBA00022840"/>
    </source>
</evidence>
<evidence type="ECO:0000256" key="15">
    <source>
        <dbReference type="SAM" id="Coils"/>
    </source>
</evidence>
<comment type="subunit">
    <text evidence="11">Interacts with MKI67 and TPX2.</text>
</comment>
<comment type="caution">
    <text evidence="17">The sequence shown here is derived from an EMBL/GenBank/DDBJ whole genome shotgun (WGS) entry which is preliminary data.</text>
</comment>
<keyword evidence="2" id="KW-0963">Cytoplasm</keyword>
<dbReference type="InterPro" id="IPR036961">
    <property type="entry name" value="Kinesin_motor_dom_sf"/>
</dbReference>
<dbReference type="AlphaFoldDB" id="A0A5N4CZX2"/>
<dbReference type="InterPro" id="IPR044986">
    <property type="entry name" value="KIF15/KIN-12"/>
</dbReference>
<evidence type="ECO:0000256" key="4">
    <source>
        <dbReference type="ARBA" id="ARBA00022741"/>
    </source>
</evidence>
<dbReference type="GO" id="GO:0005813">
    <property type="term" value="C:centrosome"/>
    <property type="evidence" value="ECO:0007669"/>
    <property type="project" value="UniProtKB-ARBA"/>
</dbReference>
<feature type="coiled-coil region" evidence="15">
    <location>
        <begin position="579"/>
        <end position="634"/>
    </location>
</feature>
<dbReference type="GO" id="GO:0005829">
    <property type="term" value="C:cytosol"/>
    <property type="evidence" value="ECO:0007669"/>
    <property type="project" value="UniProtKB-ARBA"/>
</dbReference>
<proteinExistence type="inferred from homology"/>
<evidence type="ECO:0000256" key="14">
    <source>
        <dbReference type="PROSITE-ProRule" id="PRU00283"/>
    </source>
</evidence>
<evidence type="ECO:0000256" key="13">
    <source>
        <dbReference type="ARBA" id="ARBA00079249"/>
    </source>
</evidence>
<dbReference type="Pfam" id="PF00225">
    <property type="entry name" value="Kinesin"/>
    <property type="match status" value="1"/>
</dbReference>